<evidence type="ECO:0000313" key="19">
    <source>
        <dbReference type="Proteomes" id="UP000284403"/>
    </source>
</evidence>
<evidence type="ECO:0000256" key="11">
    <source>
        <dbReference type="ARBA" id="ARBA00023136"/>
    </source>
</evidence>
<evidence type="ECO:0000256" key="14">
    <source>
        <dbReference type="ARBA" id="ARBA00023180"/>
    </source>
</evidence>
<dbReference type="Pfam" id="PF01457">
    <property type="entry name" value="Peptidase_M8"/>
    <property type="match status" value="1"/>
</dbReference>
<keyword evidence="12" id="KW-0865">Zymogen</keyword>
<feature type="compositionally biased region" description="Basic residues" evidence="17">
    <location>
        <begin position="553"/>
        <end position="562"/>
    </location>
</feature>
<dbReference type="RefSeq" id="XP_029224407.1">
    <property type="nucleotide sequence ID" value="XM_029375491.1"/>
</dbReference>
<keyword evidence="7 16" id="KW-0378">Hydrolase</keyword>
<keyword evidence="19" id="KW-1185">Reference proteome</keyword>
<keyword evidence="8 15" id="KW-0862">Zinc</keyword>
<evidence type="ECO:0000256" key="9">
    <source>
        <dbReference type="ARBA" id="ARBA00022889"/>
    </source>
</evidence>
<comment type="subcellular location">
    <subcellularLocation>
        <location evidence="2">Membrane</location>
    </subcellularLocation>
</comment>
<sequence>MKRYCAADGVQCMNYLGETITCKADHVLTEQKKELYTTKIIPGAVKLHAERLLVQPVAEKIELPRNLDVACQHFTIPIEHKRSGGVAGADMVLYAAAGPIGHDIPAWAATCATLEDFRPSVGAMNFNPAYMTESAWSVRVAAHGLAHALGFSHEAMGPKSLVKSEPNVRGENRKIVTGDTVKAKAVAHFNCESLKGMELEKDTVGVQAKLPHWEGRNARDELMAPTVGAGYYTALTLAVFEDLGYYRANWGMAEPMRWGNNSGCGFLQTKCNDTERLATTYPHMFCDDTDKATLRCSSDRRHVGTCTTGIVDQSGNLHFKDVCPVVSTYFYDSNSGRRSNACADAAAATLPGSLTGTNSWCLDAEELQVKTNAGGTKIEGVCAQVLCEGGAVKVKYLGAKEPVLCPEGKEVTVVANDHLQEGKLKCPKYEEVCTIAANGSSLVIPRVEEEGANGDAEGNQREDEAEQEEENEEEAAGDAPALEPQRAELPSGTAGGDPSNPKAAAEVETGTLPAAETQGRAKGPDGGVHSAAASLPSARRSPPHRTRPLPQKRATRRRRRGQ</sequence>
<keyword evidence="13" id="KW-1015">Disulfide bond</keyword>
<dbReference type="Gene3D" id="3.10.170.20">
    <property type="match status" value="1"/>
</dbReference>
<organism evidence="18 19">
    <name type="scientific">Trypanosoma conorhini</name>
    <dbReference type="NCBI Taxonomy" id="83891"/>
    <lineage>
        <taxon>Eukaryota</taxon>
        <taxon>Discoba</taxon>
        <taxon>Euglenozoa</taxon>
        <taxon>Kinetoplastea</taxon>
        <taxon>Metakinetoplastina</taxon>
        <taxon>Trypanosomatida</taxon>
        <taxon>Trypanosomatidae</taxon>
        <taxon>Trypanosoma</taxon>
    </lineage>
</organism>
<gene>
    <name evidence="18" type="ORF">Tco025E_08648</name>
</gene>
<feature type="binding site" evidence="15">
    <location>
        <position position="212"/>
    </location>
    <ligand>
        <name>Zn(2+)</name>
        <dbReference type="ChEBI" id="CHEBI:29105"/>
        <note>catalytic</note>
    </ligand>
</feature>
<dbReference type="PANTHER" id="PTHR10942:SF0">
    <property type="entry name" value="LEISHMANOLYSIN-LIKE PEPTIDASE"/>
    <property type="match status" value="1"/>
</dbReference>
<evidence type="ECO:0000256" key="3">
    <source>
        <dbReference type="ARBA" id="ARBA00005860"/>
    </source>
</evidence>
<evidence type="ECO:0000256" key="8">
    <source>
        <dbReference type="ARBA" id="ARBA00022833"/>
    </source>
</evidence>
<dbReference type="Proteomes" id="UP000284403">
    <property type="component" value="Unassembled WGS sequence"/>
</dbReference>
<comment type="cofactor">
    <cofactor evidence="15 16">
        <name>Zn(2+)</name>
        <dbReference type="ChEBI" id="CHEBI:29105"/>
    </cofactor>
    <text evidence="15 16">Binds 1 zinc ion per subunit.</text>
</comment>
<keyword evidence="10 15" id="KW-0482">Metalloprotease</keyword>
<dbReference type="PRINTS" id="PR00782">
    <property type="entry name" value="LSHMANOLYSIN"/>
</dbReference>
<feature type="binding site" evidence="15">
    <location>
        <position position="143"/>
    </location>
    <ligand>
        <name>Zn(2+)</name>
        <dbReference type="ChEBI" id="CHEBI:29105"/>
        <note>catalytic</note>
    </ligand>
</feature>
<dbReference type="GO" id="GO:0005737">
    <property type="term" value="C:cytoplasm"/>
    <property type="evidence" value="ECO:0007669"/>
    <property type="project" value="TreeGrafter"/>
</dbReference>
<protein>
    <recommendedName>
        <fullName evidence="16">Leishmanolysin-like peptidase</fullName>
        <ecNumber evidence="16">3.4.24.-</ecNumber>
    </recommendedName>
</protein>
<comment type="caution">
    <text evidence="18">The sequence shown here is derived from an EMBL/GenBank/DDBJ whole genome shotgun (WGS) entry which is preliminary data.</text>
</comment>
<evidence type="ECO:0000256" key="15">
    <source>
        <dbReference type="PIRSR" id="PIRSR601577-2"/>
    </source>
</evidence>
<evidence type="ECO:0000313" key="18">
    <source>
        <dbReference type="EMBL" id="RNF01226.1"/>
    </source>
</evidence>
<evidence type="ECO:0000256" key="10">
    <source>
        <dbReference type="ARBA" id="ARBA00023049"/>
    </source>
</evidence>
<keyword evidence="5 15" id="KW-0479">Metal-binding</keyword>
<comment type="catalytic activity">
    <reaction evidence="1">
        <text>Preference for hydrophobic residues at P1 and P1' and basic residues at P2' and P3'. A model nonapeptide is cleaved at -Ala-Tyr-|-Leu-Lys-Lys-.</text>
        <dbReference type="EC" id="3.4.24.36"/>
    </reaction>
</comment>
<name>A0A422N713_9TRYP</name>
<dbReference type="InterPro" id="IPR001577">
    <property type="entry name" value="Peptidase_M8"/>
</dbReference>
<feature type="compositionally biased region" description="Acidic residues" evidence="17">
    <location>
        <begin position="463"/>
        <end position="476"/>
    </location>
</feature>
<dbReference type="GO" id="GO:0046872">
    <property type="term" value="F:metal ion binding"/>
    <property type="evidence" value="ECO:0007669"/>
    <property type="project" value="UniProtKB-KW"/>
</dbReference>
<keyword evidence="6" id="KW-0732">Signal</keyword>
<comment type="similarity">
    <text evidence="3 16">Belongs to the peptidase M8 family.</text>
</comment>
<dbReference type="OrthoDB" id="527990at2759"/>
<evidence type="ECO:0000256" key="17">
    <source>
        <dbReference type="SAM" id="MobiDB-lite"/>
    </source>
</evidence>
<feature type="region of interest" description="Disordered" evidence="17">
    <location>
        <begin position="451"/>
        <end position="562"/>
    </location>
</feature>
<feature type="compositionally biased region" description="Low complexity" evidence="17">
    <location>
        <begin position="529"/>
        <end position="540"/>
    </location>
</feature>
<dbReference type="GO" id="GO:0016020">
    <property type="term" value="C:membrane"/>
    <property type="evidence" value="ECO:0007669"/>
    <property type="project" value="UniProtKB-SubCell"/>
</dbReference>
<dbReference type="AlphaFoldDB" id="A0A422N713"/>
<dbReference type="GeneID" id="40322259"/>
<dbReference type="Gene3D" id="2.30.34.10">
    <property type="entry name" value="Leishmanolysin domain 4"/>
    <property type="match status" value="1"/>
</dbReference>
<evidence type="ECO:0000256" key="13">
    <source>
        <dbReference type="ARBA" id="ARBA00023157"/>
    </source>
</evidence>
<feature type="binding site" evidence="15">
    <location>
        <position position="147"/>
    </location>
    <ligand>
        <name>Zn(2+)</name>
        <dbReference type="ChEBI" id="CHEBI:29105"/>
        <note>catalytic</note>
    </ligand>
</feature>
<keyword evidence="4 16" id="KW-0645">Protease</keyword>
<evidence type="ECO:0000256" key="6">
    <source>
        <dbReference type="ARBA" id="ARBA00022729"/>
    </source>
</evidence>
<evidence type="ECO:0000256" key="16">
    <source>
        <dbReference type="RuleBase" id="RU366077"/>
    </source>
</evidence>
<dbReference type="PANTHER" id="PTHR10942">
    <property type="entry name" value="LEISHMANOLYSIN-LIKE PEPTIDASE"/>
    <property type="match status" value="1"/>
</dbReference>
<keyword evidence="9" id="KW-0130">Cell adhesion</keyword>
<dbReference type="GO" id="GO:0007155">
    <property type="term" value="P:cell adhesion"/>
    <property type="evidence" value="ECO:0007669"/>
    <property type="project" value="UniProtKB-KW"/>
</dbReference>
<keyword evidence="14" id="KW-0325">Glycoprotein</keyword>
<dbReference type="GO" id="GO:0004222">
    <property type="term" value="F:metalloendopeptidase activity"/>
    <property type="evidence" value="ECO:0007669"/>
    <property type="project" value="UniProtKB-UniRule"/>
</dbReference>
<keyword evidence="11" id="KW-0472">Membrane</keyword>
<evidence type="ECO:0000256" key="5">
    <source>
        <dbReference type="ARBA" id="ARBA00022723"/>
    </source>
</evidence>
<feature type="non-terminal residue" evidence="18">
    <location>
        <position position="562"/>
    </location>
</feature>
<dbReference type="GO" id="GO:0006508">
    <property type="term" value="P:proteolysis"/>
    <property type="evidence" value="ECO:0007669"/>
    <property type="project" value="UniProtKB-KW"/>
</dbReference>
<proteinExistence type="inferred from homology"/>
<evidence type="ECO:0000256" key="1">
    <source>
        <dbReference type="ARBA" id="ARBA00001249"/>
    </source>
</evidence>
<evidence type="ECO:0000256" key="4">
    <source>
        <dbReference type="ARBA" id="ARBA00022670"/>
    </source>
</evidence>
<dbReference type="Gene3D" id="3.90.132.10">
    <property type="entry name" value="Leishmanolysin , domain 2"/>
    <property type="match status" value="1"/>
</dbReference>
<evidence type="ECO:0000256" key="12">
    <source>
        <dbReference type="ARBA" id="ARBA00023145"/>
    </source>
</evidence>
<evidence type="ECO:0000256" key="7">
    <source>
        <dbReference type="ARBA" id="ARBA00022801"/>
    </source>
</evidence>
<reference evidence="18 19" key="1">
    <citation type="journal article" date="2018" name="BMC Genomics">
        <title>Genomic comparison of Trypanosoma conorhini and Trypanosoma rangeli to Trypanosoma cruzi strains of high and low virulence.</title>
        <authorList>
            <person name="Bradwell K.R."/>
            <person name="Koparde V.N."/>
            <person name="Matveyev A.V."/>
            <person name="Serrano M.G."/>
            <person name="Alves J.M."/>
            <person name="Parikh H."/>
            <person name="Huang B."/>
            <person name="Lee V."/>
            <person name="Espinosa-Alvarez O."/>
            <person name="Ortiz P.A."/>
            <person name="Costa-Martins A.G."/>
            <person name="Teixeira M.M."/>
            <person name="Buck G.A."/>
        </authorList>
    </citation>
    <scope>NUCLEOTIDE SEQUENCE [LARGE SCALE GENOMIC DNA]</scope>
    <source>
        <strain evidence="18 19">025E</strain>
    </source>
</reference>
<accession>A0A422N713</accession>
<evidence type="ECO:0000256" key="2">
    <source>
        <dbReference type="ARBA" id="ARBA00004370"/>
    </source>
</evidence>
<dbReference type="EMBL" id="MKKU01000837">
    <property type="protein sequence ID" value="RNF01226.1"/>
    <property type="molecule type" value="Genomic_DNA"/>
</dbReference>
<dbReference type="EC" id="3.4.24.-" evidence="16"/>
<dbReference type="FunFam" id="3.90.132.10:FF:000001">
    <property type="entry name" value="leishmanolysin-like peptidase isoform X2"/>
    <property type="match status" value="1"/>
</dbReference>
<dbReference type="SUPFAM" id="SSF55486">
    <property type="entry name" value="Metalloproteases ('zincins'), catalytic domain"/>
    <property type="match status" value="1"/>
</dbReference>